<protein>
    <submittedName>
        <fullName evidence="2">Uncharacterized protein</fullName>
    </submittedName>
</protein>
<dbReference type="Proteomes" id="UP001153709">
    <property type="component" value="Chromosome 1"/>
</dbReference>
<feature type="region of interest" description="Disordered" evidence="1">
    <location>
        <begin position="1"/>
        <end position="23"/>
    </location>
</feature>
<organism evidence="2 3">
    <name type="scientific">Diabrotica balteata</name>
    <name type="common">Banded cucumber beetle</name>
    <dbReference type="NCBI Taxonomy" id="107213"/>
    <lineage>
        <taxon>Eukaryota</taxon>
        <taxon>Metazoa</taxon>
        <taxon>Ecdysozoa</taxon>
        <taxon>Arthropoda</taxon>
        <taxon>Hexapoda</taxon>
        <taxon>Insecta</taxon>
        <taxon>Pterygota</taxon>
        <taxon>Neoptera</taxon>
        <taxon>Endopterygota</taxon>
        <taxon>Coleoptera</taxon>
        <taxon>Polyphaga</taxon>
        <taxon>Cucujiformia</taxon>
        <taxon>Chrysomeloidea</taxon>
        <taxon>Chrysomelidae</taxon>
        <taxon>Galerucinae</taxon>
        <taxon>Diabroticina</taxon>
        <taxon>Diabroticites</taxon>
        <taxon>Diabrotica</taxon>
    </lineage>
</organism>
<reference evidence="2" key="1">
    <citation type="submission" date="2022-01" db="EMBL/GenBank/DDBJ databases">
        <authorList>
            <person name="King R."/>
        </authorList>
    </citation>
    <scope>NUCLEOTIDE SEQUENCE</scope>
</reference>
<dbReference type="EMBL" id="OU898276">
    <property type="protein sequence ID" value="CAG9826867.1"/>
    <property type="molecule type" value="Genomic_DNA"/>
</dbReference>
<dbReference type="OrthoDB" id="6784047at2759"/>
<keyword evidence="3" id="KW-1185">Reference proteome</keyword>
<gene>
    <name evidence="2" type="ORF">DIABBA_LOCUS947</name>
</gene>
<accession>A0A9N9X6N8</accession>
<name>A0A9N9X6N8_DIABA</name>
<proteinExistence type="predicted"/>
<evidence type="ECO:0000256" key="1">
    <source>
        <dbReference type="SAM" id="MobiDB-lite"/>
    </source>
</evidence>
<dbReference type="AlphaFoldDB" id="A0A9N9X6N8"/>
<evidence type="ECO:0000313" key="3">
    <source>
        <dbReference type="Proteomes" id="UP001153709"/>
    </source>
</evidence>
<sequence length="97" mass="11093">MAQQEQVPVASKTGQTISGVLTTTPNLEEKKRYDNVHRFKKNILSKPSFIAQTESEQDLFAAEDDEEDVICLYCNDLFRNSRSREKGGFCKSKKVYL</sequence>
<evidence type="ECO:0000313" key="2">
    <source>
        <dbReference type="EMBL" id="CAG9826867.1"/>
    </source>
</evidence>